<dbReference type="EMBL" id="PFVJ01000037">
    <property type="protein sequence ID" value="PJA89923.1"/>
    <property type="molecule type" value="Genomic_DNA"/>
</dbReference>
<dbReference type="PROSITE" id="PS00211">
    <property type="entry name" value="ABC_TRANSPORTER_1"/>
    <property type="match status" value="1"/>
</dbReference>
<dbReference type="Pfam" id="PF00005">
    <property type="entry name" value="ABC_tran"/>
    <property type="match status" value="1"/>
</dbReference>
<evidence type="ECO:0000256" key="1">
    <source>
        <dbReference type="ARBA" id="ARBA00006216"/>
    </source>
</evidence>
<comment type="caution">
    <text evidence="5">The sequence shown here is derived from an EMBL/GenBank/DDBJ whole genome shotgun (WGS) entry which is preliminary data.</text>
</comment>
<dbReference type="PANTHER" id="PTHR43204:SF1">
    <property type="entry name" value="ABC TRANSPORTER I FAMILY MEMBER 6, CHLOROPLASTIC"/>
    <property type="match status" value="1"/>
</dbReference>
<dbReference type="InterPro" id="IPR003439">
    <property type="entry name" value="ABC_transporter-like_ATP-bd"/>
</dbReference>
<dbReference type="NCBIfam" id="TIGR01978">
    <property type="entry name" value="sufC"/>
    <property type="match status" value="1"/>
</dbReference>
<proteinExistence type="inferred from homology"/>
<dbReference type="InterPro" id="IPR027417">
    <property type="entry name" value="P-loop_NTPase"/>
</dbReference>
<dbReference type="AlphaFoldDB" id="A0A2M7Z6Z4"/>
<accession>A0A2M7Z6Z4</accession>
<feature type="domain" description="ABC transporter" evidence="4">
    <location>
        <begin position="4"/>
        <end position="244"/>
    </location>
</feature>
<evidence type="ECO:0000256" key="2">
    <source>
        <dbReference type="ARBA" id="ARBA00022741"/>
    </source>
</evidence>
<dbReference type="PROSITE" id="PS50893">
    <property type="entry name" value="ABC_TRANSPORTER_2"/>
    <property type="match status" value="1"/>
</dbReference>
<protein>
    <submittedName>
        <fullName evidence="5">Fe-S cluster assembly ATPase SufC</fullName>
    </submittedName>
</protein>
<dbReference type="Proteomes" id="UP000230843">
    <property type="component" value="Unassembled WGS sequence"/>
</dbReference>
<reference evidence="6" key="1">
    <citation type="submission" date="2017-09" db="EMBL/GenBank/DDBJ databases">
        <title>Depth-based differentiation of microbial function through sediment-hosted aquifers and enrichment of novel symbionts in the deep terrestrial subsurface.</title>
        <authorList>
            <person name="Probst A.J."/>
            <person name="Ladd B."/>
            <person name="Jarett J.K."/>
            <person name="Geller-Mcgrath D.E."/>
            <person name="Sieber C.M.K."/>
            <person name="Emerson J.B."/>
            <person name="Anantharaman K."/>
            <person name="Thomas B.C."/>
            <person name="Malmstrom R."/>
            <person name="Stieglmeier M."/>
            <person name="Klingl A."/>
            <person name="Woyke T."/>
            <person name="Ryan C.M."/>
            <person name="Banfield J.F."/>
        </authorList>
    </citation>
    <scope>NUCLEOTIDE SEQUENCE [LARGE SCALE GENOMIC DNA]</scope>
</reference>
<dbReference type="CDD" id="cd03217">
    <property type="entry name" value="ABC_FeS_Assembly"/>
    <property type="match status" value="1"/>
</dbReference>
<evidence type="ECO:0000313" key="6">
    <source>
        <dbReference type="Proteomes" id="UP000230843"/>
    </source>
</evidence>
<keyword evidence="3" id="KW-0067">ATP-binding</keyword>
<evidence type="ECO:0000256" key="3">
    <source>
        <dbReference type="ARBA" id="ARBA00022840"/>
    </source>
</evidence>
<dbReference type="SUPFAM" id="SSF52540">
    <property type="entry name" value="P-loop containing nucleoside triphosphate hydrolases"/>
    <property type="match status" value="1"/>
</dbReference>
<dbReference type="InterPro" id="IPR010230">
    <property type="entry name" value="FeS-cluster_ATPase_SufC"/>
</dbReference>
<dbReference type="GO" id="GO:0005524">
    <property type="term" value="F:ATP binding"/>
    <property type="evidence" value="ECO:0007669"/>
    <property type="project" value="UniProtKB-KW"/>
</dbReference>
<gene>
    <name evidence="5" type="primary">sufC</name>
    <name evidence="5" type="ORF">CO137_01710</name>
</gene>
<dbReference type="Gene3D" id="3.40.50.300">
    <property type="entry name" value="P-loop containing nucleotide triphosphate hydrolases"/>
    <property type="match status" value="1"/>
</dbReference>
<keyword evidence="2" id="KW-0547">Nucleotide-binding</keyword>
<comment type="similarity">
    <text evidence="1">Belongs to the ABC transporter superfamily. Ycf16 family.</text>
</comment>
<evidence type="ECO:0000259" key="4">
    <source>
        <dbReference type="PROSITE" id="PS50893"/>
    </source>
</evidence>
<name>A0A2M7Z6Z4_9BACT</name>
<evidence type="ECO:0000313" key="5">
    <source>
        <dbReference type="EMBL" id="PJA89923.1"/>
    </source>
</evidence>
<organism evidence="5 6">
    <name type="scientific">Candidatus Magasanikbacteria bacterium CG_4_9_14_3_um_filter_32_9</name>
    <dbReference type="NCBI Taxonomy" id="1974644"/>
    <lineage>
        <taxon>Bacteria</taxon>
        <taxon>Candidatus Magasanikiibacteriota</taxon>
    </lineage>
</organism>
<dbReference type="GO" id="GO:0016887">
    <property type="term" value="F:ATP hydrolysis activity"/>
    <property type="evidence" value="ECO:0007669"/>
    <property type="project" value="InterPro"/>
</dbReference>
<dbReference type="PANTHER" id="PTHR43204">
    <property type="entry name" value="ABC TRANSPORTER I FAMILY MEMBER 6, CHLOROPLASTIC"/>
    <property type="match status" value="1"/>
</dbReference>
<sequence length="244" mass="27127">MKSLKIENLKVEVEGKEVLREINLEIKAGEIHAIMGPNGSGKSTLSLILAGHPKYKIIKGDILIDGKSIKTLTPDQRAKLGLFLSMQNSPEVGGVAITNFLRMVKSTLTGEIQNPITFYKSLLEKMKELDMNSAFASRYLNVGFSGGEKKKLEILQLSVLSPKCAILDETDSGLDVDALRIVSNGINKFHNQENAILLITHYNRILEYVKPDFVHILVDGKIIKSGKKELAKEIEKNGYEKYTK</sequence>
<dbReference type="InterPro" id="IPR017871">
    <property type="entry name" value="ABC_transporter-like_CS"/>
</dbReference>